<keyword evidence="1" id="KW-0812">Transmembrane</keyword>
<name>A0A0E9RC09_ANGAN</name>
<evidence type="ECO:0000256" key="1">
    <source>
        <dbReference type="SAM" id="Phobius"/>
    </source>
</evidence>
<reference evidence="2" key="1">
    <citation type="submission" date="2014-11" db="EMBL/GenBank/DDBJ databases">
        <authorList>
            <person name="Amaro Gonzalez C."/>
        </authorList>
    </citation>
    <scope>NUCLEOTIDE SEQUENCE</scope>
</reference>
<proteinExistence type="predicted"/>
<organism evidence="2">
    <name type="scientific">Anguilla anguilla</name>
    <name type="common">European freshwater eel</name>
    <name type="synonym">Muraena anguilla</name>
    <dbReference type="NCBI Taxonomy" id="7936"/>
    <lineage>
        <taxon>Eukaryota</taxon>
        <taxon>Metazoa</taxon>
        <taxon>Chordata</taxon>
        <taxon>Craniata</taxon>
        <taxon>Vertebrata</taxon>
        <taxon>Euteleostomi</taxon>
        <taxon>Actinopterygii</taxon>
        <taxon>Neopterygii</taxon>
        <taxon>Teleostei</taxon>
        <taxon>Anguilliformes</taxon>
        <taxon>Anguillidae</taxon>
        <taxon>Anguilla</taxon>
    </lineage>
</organism>
<dbReference type="AlphaFoldDB" id="A0A0E9RC09"/>
<reference evidence="2" key="2">
    <citation type="journal article" date="2015" name="Fish Shellfish Immunol.">
        <title>Early steps in the European eel (Anguilla anguilla)-Vibrio vulnificus interaction in the gills: Role of the RtxA13 toxin.</title>
        <authorList>
            <person name="Callol A."/>
            <person name="Pajuelo D."/>
            <person name="Ebbesson L."/>
            <person name="Teles M."/>
            <person name="MacKenzie S."/>
            <person name="Amaro C."/>
        </authorList>
    </citation>
    <scope>NUCLEOTIDE SEQUENCE</scope>
</reference>
<feature type="transmembrane region" description="Helical" evidence="1">
    <location>
        <begin position="16"/>
        <end position="36"/>
    </location>
</feature>
<evidence type="ECO:0000313" key="2">
    <source>
        <dbReference type="EMBL" id="JAH25863.1"/>
    </source>
</evidence>
<accession>A0A0E9RC09</accession>
<keyword evidence="1" id="KW-1133">Transmembrane helix</keyword>
<dbReference type="EMBL" id="GBXM01082714">
    <property type="protein sequence ID" value="JAH25863.1"/>
    <property type="molecule type" value="Transcribed_RNA"/>
</dbReference>
<keyword evidence="1" id="KW-0472">Membrane</keyword>
<protein>
    <submittedName>
        <fullName evidence="2">Uncharacterized protein</fullName>
    </submittedName>
</protein>
<sequence length="42" mass="5051">MQPGCYRWYNYRNASLTAVTEFSMGFSFYFVSFTIFSDHLQH</sequence>